<dbReference type="InterPro" id="IPR022929">
    <property type="entry name" value="Put_MntP"/>
</dbReference>
<keyword evidence="3 8" id="KW-0812">Transmembrane</keyword>
<feature type="transmembrane region" description="Helical" evidence="8">
    <location>
        <begin position="167"/>
        <end position="190"/>
    </location>
</feature>
<dbReference type="EMBL" id="CP097649">
    <property type="protein sequence ID" value="URI15174.1"/>
    <property type="molecule type" value="Genomic_DNA"/>
</dbReference>
<dbReference type="PANTHER" id="PTHR35529:SF1">
    <property type="entry name" value="MANGANESE EFFLUX PUMP MNTP-RELATED"/>
    <property type="match status" value="1"/>
</dbReference>
<sequence>MTPGAIAVLSLSMSTDAFAAAVGRGASHRPALGQALRAGLVFGVIEAITPIIGWSLGLLAAGLIQQIDHWIAFALLAVVGAHMIREGLSRPDAGDGEAAPSRRGGLLALVATAVGTSIDAAAVGVGLAFIGVNIWIVAASIGFTTFVLTTTGMLIGKAVGVRFGKGAELLGGLALIGVGVLILADHLGWIGGLAS</sequence>
<feature type="transmembrane region" description="Helical" evidence="8">
    <location>
        <begin position="38"/>
        <end position="61"/>
    </location>
</feature>
<keyword evidence="6 8" id="KW-0472">Membrane</keyword>
<dbReference type="Pfam" id="PF02659">
    <property type="entry name" value="Mntp"/>
    <property type="match status" value="1"/>
</dbReference>
<keyword evidence="4 8" id="KW-1133">Transmembrane helix</keyword>
<keyword evidence="5 8" id="KW-0406">Ion transport</keyword>
<comment type="function">
    <text evidence="8">Probably functions as a manganese efflux pump.</text>
</comment>
<protein>
    <recommendedName>
        <fullName evidence="8">Putative manganese efflux pump MntP</fullName>
    </recommendedName>
</protein>
<feature type="transmembrane region" description="Helical" evidence="8">
    <location>
        <begin position="134"/>
        <end position="155"/>
    </location>
</feature>
<evidence type="ECO:0000256" key="3">
    <source>
        <dbReference type="ARBA" id="ARBA00022692"/>
    </source>
</evidence>
<keyword evidence="1 8" id="KW-0813">Transport</keyword>
<keyword evidence="10" id="KW-1185">Reference proteome</keyword>
<evidence type="ECO:0000256" key="1">
    <source>
        <dbReference type="ARBA" id="ARBA00022448"/>
    </source>
</evidence>
<dbReference type="PANTHER" id="PTHR35529">
    <property type="entry name" value="MANGANESE EFFLUX PUMP MNTP-RELATED"/>
    <property type="match status" value="1"/>
</dbReference>
<comment type="similarity">
    <text evidence="8">Belongs to the MntP (TC 9.B.29) family.</text>
</comment>
<feature type="transmembrane region" description="Helical" evidence="8">
    <location>
        <begin position="6"/>
        <end position="26"/>
    </location>
</feature>
<gene>
    <name evidence="8" type="primary">mntP</name>
    <name evidence="9" type="ORF">M8231_15515</name>
</gene>
<name>A0ABY4SQ36_9CAUL</name>
<evidence type="ECO:0000313" key="10">
    <source>
        <dbReference type="Proteomes" id="UP001055429"/>
    </source>
</evidence>
<dbReference type="Proteomes" id="UP001055429">
    <property type="component" value="Chromosome"/>
</dbReference>
<comment type="subcellular location">
    <subcellularLocation>
        <location evidence="8">Cell membrane</location>
        <topology evidence="8">Multi-pass membrane protein</topology>
    </subcellularLocation>
</comment>
<evidence type="ECO:0000256" key="2">
    <source>
        <dbReference type="ARBA" id="ARBA00022475"/>
    </source>
</evidence>
<dbReference type="HAMAP" id="MF_01521">
    <property type="entry name" value="MntP_pump"/>
    <property type="match status" value="1"/>
</dbReference>
<evidence type="ECO:0000256" key="6">
    <source>
        <dbReference type="ARBA" id="ARBA00023136"/>
    </source>
</evidence>
<evidence type="ECO:0000256" key="7">
    <source>
        <dbReference type="ARBA" id="ARBA00023211"/>
    </source>
</evidence>
<feature type="transmembrane region" description="Helical" evidence="8">
    <location>
        <begin position="105"/>
        <end position="128"/>
    </location>
</feature>
<reference evidence="9" key="1">
    <citation type="submission" date="2022-05" db="EMBL/GenBank/DDBJ databases">
        <title>Brevundimonas albigilva TT17 genome sequence.</title>
        <authorList>
            <person name="Lee K."/>
            <person name="Son H."/>
        </authorList>
    </citation>
    <scope>NUCLEOTIDE SEQUENCE</scope>
    <source>
        <strain evidence="9">TT17</strain>
    </source>
</reference>
<accession>A0ABY4SQ36</accession>
<evidence type="ECO:0000313" key="9">
    <source>
        <dbReference type="EMBL" id="URI15174.1"/>
    </source>
</evidence>
<organism evidence="9 10">
    <name type="scientific">Brevundimonas albigilva</name>
    <dbReference type="NCBI Taxonomy" id="1312364"/>
    <lineage>
        <taxon>Bacteria</taxon>
        <taxon>Pseudomonadati</taxon>
        <taxon>Pseudomonadota</taxon>
        <taxon>Alphaproteobacteria</taxon>
        <taxon>Caulobacterales</taxon>
        <taxon>Caulobacteraceae</taxon>
        <taxon>Brevundimonas</taxon>
    </lineage>
</organism>
<dbReference type="RefSeq" id="WP_250201894.1">
    <property type="nucleotide sequence ID" value="NZ_CP097649.1"/>
</dbReference>
<keyword evidence="7 8" id="KW-0464">Manganese</keyword>
<keyword evidence="2 8" id="KW-1003">Cell membrane</keyword>
<feature type="transmembrane region" description="Helical" evidence="8">
    <location>
        <begin position="67"/>
        <end position="84"/>
    </location>
</feature>
<dbReference type="InterPro" id="IPR003810">
    <property type="entry name" value="Mntp/YtaF"/>
</dbReference>
<proteinExistence type="inferred from homology"/>
<evidence type="ECO:0000256" key="5">
    <source>
        <dbReference type="ARBA" id="ARBA00023065"/>
    </source>
</evidence>
<evidence type="ECO:0000256" key="4">
    <source>
        <dbReference type="ARBA" id="ARBA00022989"/>
    </source>
</evidence>
<evidence type="ECO:0000256" key="8">
    <source>
        <dbReference type="HAMAP-Rule" id="MF_01521"/>
    </source>
</evidence>